<feature type="transmembrane region" description="Helical" evidence="7">
    <location>
        <begin position="36"/>
        <end position="53"/>
    </location>
</feature>
<keyword evidence="5 7" id="KW-1133">Transmembrane helix</keyword>
<evidence type="ECO:0000256" key="5">
    <source>
        <dbReference type="ARBA" id="ARBA00022989"/>
    </source>
</evidence>
<feature type="transmembrane region" description="Helical" evidence="7">
    <location>
        <begin position="250"/>
        <end position="266"/>
    </location>
</feature>
<evidence type="ECO:0000256" key="4">
    <source>
        <dbReference type="ARBA" id="ARBA00022692"/>
    </source>
</evidence>
<feature type="transmembrane region" description="Helical" evidence="7">
    <location>
        <begin position="89"/>
        <end position="111"/>
    </location>
</feature>
<evidence type="ECO:0000256" key="6">
    <source>
        <dbReference type="ARBA" id="ARBA00023136"/>
    </source>
</evidence>
<proteinExistence type="inferred from homology"/>
<dbReference type="EMBL" id="JAVDQH010000002">
    <property type="protein sequence ID" value="MDR6242864.1"/>
    <property type="molecule type" value="Genomic_DNA"/>
</dbReference>
<feature type="transmembrane region" description="Helical" evidence="7">
    <location>
        <begin position="179"/>
        <end position="200"/>
    </location>
</feature>
<feature type="transmembrane region" description="Helical" evidence="7">
    <location>
        <begin position="144"/>
        <end position="167"/>
    </location>
</feature>
<feature type="transmembrane region" description="Helical" evidence="7">
    <location>
        <begin position="65"/>
        <end position="83"/>
    </location>
</feature>
<dbReference type="RefSeq" id="WP_188774338.1">
    <property type="nucleotide sequence ID" value="NZ_BMMB01000002.1"/>
</dbReference>
<dbReference type="Proteomes" id="UP001185028">
    <property type="component" value="Unassembled WGS sequence"/>
</dbReference>
<organism evidence="9 10">
    <name type="scientific">Paenibacillus hunanensis</name>
    <dbReference type="NCBI Taxonomy" id="539262"/>
    <lineage>
        <taxon>Bacteria</taxon>
        <taxon>Bacillati</taxon>
        <taxon>Bacillota</taxon>
        <taxon>Bacilli</taxon>
        <taxon>Bacillales</taxon>
        <taxon>Paenibacillaceae</taxon>
        <taxon>Paenibacillus</taxon>
    </lineage>
</organism>
<sequence>MIMLGYAMMCLIFSTTFLAIKIGVDAGMPPFWSAGVRFFLAGLILMIVMRLCGKISFSVLLRKETLWIGASMTFVTFAALYWAEQYVTSGVGALLSATGPAMVLLIRALVLKVNVPRIAFIGAFIGLGGVGLLMLPGLSGTVHGLWILACAVVIIGEIGYASGAVYSKQVSSKMKDVSPIAQNAAQLMHGGWMLLVLSLLTERGQIHVGAMLEPEALGSLLYLIVVGSMGGHTLFYWLVARTNPVFPSTWLYISPVLALLIGWAVYSEPLSWMVAVGAGIVLCGVILTNLELLQTLWKGKRSNGATRRSLELERRLELEQPLPAKSR</sequence>
<evidence type="ECO:0000256" key="7">
    <source>
        <dbReference type="SAM" id="Phobius"/>
    </source>
</evidence>
<dbReference type="PANTHER" id="PTHR32322">
    <property type="entry name" value="INNER MEMBRANE TRANSPORTER"/>
    <property type="match status" value="1"/>
</dbReference>
<dbReference type="InterPro" id="IPR050638">
    <property type="entry name" value="AA-Vitamin_Transporters"/>
</dbReference>
<protein>
    <submittedName>
        <fullName evidence="9">Drug/metabolite transporter (DMT)-like permease</fullName>
    </submittedName>
</protein>
<keyword evidence="10" id="KW-1185">Reference proteome</keyword>
<dbReference type="SUPFAM" id="SSF103481">
    <property type="entry name" value="Multidrug resistance efflux transporter EmrE"/>
    <property type="match status" value="2"/>
</dbReference>
<name>A0ABU1IUC4_9BACL</name>
<comment type="similarity">
    <text evidence="2">Belongs to the EamA transporter family.</text>
</comment>
<evidence type="ECO:0000313" key="10">
    <source>
        <dbReference type="Proteomes" id="UP001185028"/>
    </source>
</evidence>
<evidence type="ECO:0000313" key="9">
    <source>
        <dbReference type="EMBL" id="MDR6242864.1"/>
    </source>
</evidence>
<feature type="domain" description="EamA" evidence="8">
    <location>
        <begin position="7"/>
        <end position="134"/>
    </location>
</feature>
<gene>
    <name evidence="9" type="ORF">JOC58_000748</name>
</gene>
<comment type="caution">
    <text evidence="9">The sequence shown here is derived from an EMBL/GenBank/DDBJ whole genome shotgun (WGS) entry which is preliminary data.</text>
</comment>
<evidence type="ECO:0000256" key="3">
    <source>
        <dbReference type="ARBA" id="ARBA00022475"/>
    </source>
</evidence>
<feature type="domain" description="EamA" evidence="8">
    <location>
        <begin position="150"/>
        <end position="289"/>
    </location>
</feature>
<comment type="subcellular location">
    <subcellularLocation>
        <location evidence="1">Cell membrane</location>
        <topology evidence="1">Multi-pass membrane protein</topology>
    </subcellularLocation>
</comment>
<reference evidence="9 10" key="1">
    <citation type="submission" date="2023-07" db="EMBL/GenBank/DDBJ databases">
        <title>Genomic Encyclopedia of Type Strains, Phase IV (KMG-IV): sequencing the most valuable type-strain genomes for metagenomic binning, comparative biology and taxonomic classification.</title>
        <authorList>
            <person name="Goeker M."/>
        </authorList>
    </citation>
    <scope>NUCLEOTIDE SEQUENCE [LARGE SCALE GENOMIC DNA]</scope>
    <source>
        <strain evidence="9 10">DSM 22170</strain>
    </source>
</reference>
<dbReference type="PANTHER" id="PTHR32322:SF18">
    <property type="entry name" value="S-ADENOSYLMETHIONINE_S-ADENOSYLHOMOCYSTEINE TRANSPORTER"/>
    <property type="match status" value="1"/>
</dbReference>
<keyword evidence="3" id="KW-1003">Cell membrane</keyword>
<feature type="transmembrane region" description="Helical" evidence="7">
    <location>
        <begin position="272"/>
        <end position="293"/>
    </location>
</feature>
<feature type="transmembrane region" description="Helical" evidence="7">
    <location>
        <begin position="118"/>
        <end position="138"/>
    </location>
</feature>
<keyword evidence="4 7" id="KW-0812">Transmembrane</keyword>
<keyword evidence="6 7" id="KW-0472">Membrane</keyword>
<dbReference type="Pfam" id="PF00892">
    <property type="entry name" value="EamA"/>
    <property type="match status" value="2"/>
</dbReference>
<feature type="transmembrane region" description="Helical" evidence="7">
    <location>
        <begin position="220"/>
        <end position="238"/>
    </location>
</feature>
<accession>A0ABU1IUC4</accession>
<evidence type="ECO:0000259" key="8">
    <source>
        <dbReference type="Pfam" id="PF00892"/>
    </source>
</evidence>
<evidence type="ECO:0000256" key="1">
    <source>
        <dbReference type="ARBA" id="ARBA00004651"/>
    </source>
</evidence>
<dbReference type="InterPro" id="IPR000620">
    <property type="entry name" value="EamA_dom"/>
</dbReference>
<dbReference type="InterPro" id="IPR037185">
    <property type="entry name" value="EmrE-like"/>
</dbReference>
<evidence type="ECO:0000256" key="2">
    <source>
        <dbReference type="ARBA" id="ARBA00007362"/>
    </source>
</evidence>